<name>A0AA86SWT3_9FABA</name>
<dbReference type="AlphaFoldDB" id="A0AA86SWT3"/>
<dbReference type="EMBL" id="OY731405">
    <property type="protein sequence ID" value="CAJ1972379.1"/>
    <property type="molecule type" value="Genomic_DNA"/>
</dbReference>
<evidence type="ECO:0000313" key="2">
    <source>
        <dbReference type="Proteomes" id="UP001189624"/>
    </source>
</evidence>
<organism evidence="1 2">
    <name type="scientific">Sphenostylis stenocarpa</name>
    <dbReference type="NCBI Taxonomy" id="92480"/>
    <lineage>
        <taxon>Eukaryota</taxon>
        <taxon>Viridiplantae</taxon>
        <taxon>Streptophyta</taxon>
        <taxon>Embryophyta</taxon>
        <taxon>Tracheophyta</taxon>
        <taxon>Spermatophyta</taxon>
        <taxon>Magnoliopsida</taxon>
        <taxon>eudicotyledons</taxon>
        <taxon>Gunneridae</taxon>
        <taxon>Pentapetalae</taxon>
        <taxon>rosids</taxon>
        <taxon>fabids</taxon>
        <taxon>Fabales</taxon>
        <taxon>Fabaceae</taxon>
        <taxon>Papilionoideae</taxon>
        <taxon>50 kb inversion clade</taxon>
        <taxon>NPAAA clade</taxon>
        <taxon>indigoferoid/millettioid clade</taxon>
        <taxon>Phaseoleae</taxon>
        <taxon>Sphenostylis</taxon>
    </lineage>
</organism>
<sequence length="69" mass="7842">MAVVELMWFQAKQATLTWECKTHILPFARHCTRRATTSHLALEMAGNINGDFKTPSPHKNKCFLSLQIA</sequence>
<reference evidence="1" key="1">
    <citation type="submission" date="2023-10" db="EMBL/GenBank/DDBJ databases">
        <authorList>
            <person name="Domelevo Entfellner J.-B."/>
        </authorList>
    </citation>
    <scope>NUCLEOTIDE SEQUENCE</scope>
</reference>
<gene>
    <name evidence="1" type="ORF">AYBTSS11_LOCUS24428</name>
</gene>
<proteinExistence type="predicted"/>
<accession>A0AA86SWT3</accession>
<evidence type="ECO:0000313" key="1">
    <source>
        <dbReference type="EMBL" id="CAJ1972379.1"/>
    </source>
</evidence>
<dbReference type="Gramene" id="rna-AYBTSS11_LOCUS24428">
    <property type="protein sequence ID" value="CAJ1972379.1"/>
    <property type="gene ID" value="gene-AYBTSS11_LOCUS24428"/>
</dbReference>
<protein>
    <submittedName>
        <fullName evidence="1">Uncharacterized protein</fullName>
    </submittedName>
</protein>
<dbReference type="Proteomes" id="UP001189624">
    <property type="component" value="Chromosome 8"/>
</dbReference>
<keyword evidence="2" id="KW-1185">Reference proteome</keyword>